<dbReference type="Gene3D" id="3.50.50.60">
    <property type="entry name" value="FAD/NAD(P)-binding domain"/>
    <property type="match status" value="2"/>
</dbReference>
<proteinExistence type="predicted"/>
<name>A0A3B0C576_9FLAO</name>
<dbReference type="RefSeq" id="WP_120711350.1">
    <property type="nucleotide sequence ID" value="NZ_RBCJ01000002.1"/>
</dbReference>
<feature type="domain" description="Amine oxidase" evidence="6">
    <location>
        <begin position="12"/>
        <end position="497"/>
    </location>
</feature>
<accession>A0A3B0C576</accession>
<protein>
    <submittedName>
        <fullName evidence="7">NAD(P)/FAD-dependent oxidoreductase</fullName>
    </submittedName>
</protein>
<keyword evidence="5" id="KW-0520">NAD</keyword>
<dbReference type="GO" id="GO:0016491">
    <property type="term" value="F:oxidoreductase activity"/>
    <property type="evidence" value="ECO:0007669"/>
    <property type="project" value="InterPro"/>
</dbReference>
<evidence type="ECO:0000256" key="5">
    <source>
        <dbReference type="ARBA" id="ARBA00023027"/>
    </source>
</evidence>
<dbReference type="InterPro" id="IPR036188">
    <property type="entry name" value="FAD/NAD-bd_sf"/>
</dbReference>
<dbReference type="Pfam" id="PF01593">
    <property type="entry name" value="Amino_oxidase"/>
    <property type="match status" value="1"/>
</dbReference>
<dbReference type="OrthoDB" id="9789468at2"/>
<evidence type="ECO:0000313" key="8">
    <source>
        <dbReference type="Proteomes" id="UP000276603"/>
    </source>
</evidence>
<keyword evidence="1" id="KW-0285">Flavoprotein</keyword>
<keyword evidence="3" id="KW-0274">FAD</keyword>
<dbReference type="InterPro" id="IPR002937">
    <property type="entry name" value="Amino_oxidase"/>
</dbReference>
<dbReference type="PANTHER" id="PTHR46091:SF3">
    <property type="entry name" value="AMINE OXIDASE DOMAIN-CONTAINING PROTEIN"/>
    <property type="match status" value="1"/>
</dbReference>
<organism evidence="7 8">
    <name type="scientific">Ulvibacterium marinum</name>
    <dbReference type="NCBI Taxonomy" id="2419782"/>
    <lineage>
        <taxon>Bacteria</taxon>
        <taxon>Pseudomonadati</taxon>
        <taxon>Bacteroidota</taxon>
        <taxon>Flavobacteriia</taxon>
        <taxon>Flavobacteriales</taxon>
        <taxon>Flavobacteriaceae</taxon>
        <taxon>Ulvibacterium</taxon>
    </lineage>
</organism>
<evidence type="ECO:0000256" key="2">
    <source>
        <dbReference type="ARBA" id="ARBA00022729"/>
    </source>
</evidence>
<evidence type="ECO:0000256" key="1">
    <source>
        <dbReference type="ARBA" id="ARBA00022630"/>
    </source>
</evidence>
<dbReference type="PANTHER" id="PTHR46091">
    <property type="entry name" value="BLR7054 PROTEIN"/>
    <property type="match status" value="1"/>
</dbReference>
<reference evidence="7 8" key="1">
    <citation type="submission" date="2018-10" db="EMBL/GenBank/DDBJ databases">
        <title>Ulvibacterium marinum gen. nov., sp. nov., a novel marine bacterium of the family Flavobacteriaceae, isolated from a culture of the green alga Ulva prolifera.</title>
        <authorList>
            <person name="Zhang Z."/>
        </authorList>
    </citation>
    <scope>NUCLEOTIDE SEQUENCE [LARGE SCALE GENOMIC DNA]</scope>
    <source>
        <strain evidence="7 8">CCMM003</strain>
    </source>
</reference>
<dbReference type="SUPFAM" id="SSF51905">
    <property type="entry name" value="FAD/NAD(P)-binding domain"/>
    <property type="match status" value="1"/>
</dbReference>
<evidence type="ECO:0000256" key="3">
    <source>
        <dbReference type="ARBA" id="ARBA00022827"/>
    </source>
</evidence>
<keyword evidence="8" id="KW-1185">Reference proteome</keyword>
<keyword evidence="4" id="KW-0521">NADP</keyword>
<keyword evidence="2" id="KW-0732">Signal</keyword>
<dbReference type="EMBL" id="RBCJ01000002">
    <property type="protein sequence ID" value="RKN81193.1"/>
    <property type="molecule type" value="Genomic_DNA"/>
</dbReference>
<comment type="caution">
    <text evidence="7">The sequence shown here is derived from an EMBL/GenBank/DDBJ whole genome shotgun (WGS) entry which is preliminary data.</text>
</comment>
<dbReference type="AlphaFoldDB" id="A0A3B0C576"/>
<dbReference type="InterPro" id="IPR052206">
    <property type="entry name" value="Retinol_saturase"/>
</dbReference>
<evidence type="ECO:0000259" key="6">
    <source>
        <dbReference type="Pfam" id="PF01593"/>
    </source>
</evidence>
<evidence type="ECO:0000313" key="7">
    <source>
        <dbReference type="EMBL" id="RKN81193.1"/>
    </source>
</evidence>
<gene>
    <name evidence="7" type="ORF">D7Z94_09635</name>
</gene>
<sequence>MKYNTIIIGGGLAGLTAEATLSKFGKKVLLLEQHHKPGGCATTFKRGDFIIEVGLHEMSGLTENGSITSIFKMLEVDKNVQFEKVPEFYGVVSGNEDFVMPHGYDAATKALIDKYPEDEKGIKRFMKLIARTRKEAVSLPRSPLKQKLIYPLMPLLYPSLVKATRHTVGSWLDKYITNENAKLDIIAHIVYWGDDPYTLSMFYFATPFSGFIENSGHFIKGGSQQLSNYLASYIEKNGGSVLLGKRVEKIITHNGKATGITFRDSFNENSKPTTISCDNVVANCAIPTVPLMLDEPYSAQLQQKISSKTSSCSLLCMYLGFKTDVEKFGVKYYSNVFQGDDVSTLRDIKNNHHGDWFKRRFIFVDYGKVDSQLAPPDKSEGVICAVDYIEDWENLNEEDYNAKKEKVAQILLQRLERQFPGIRNSIEYYEVSTSKTIQCYTSNPSGSVYGYAQIKGQTGSKRFRNNFLIPNLYFASAWAFPGGGFEGSIQGGFLAALQMNKDKIWSECDNEKYSDDRVVELRERKIVDDKTLELSFVKPAGFQNQNGEHVILNLLNPKVTELDLPYRWLPIVSNVEDKYLGFHIEWDGSNFYKSCEQIDIGDEAIVFGPML</sequence>
<dbReference type="Proteomes" id="UP000276603">
    <property type="component" value="Unassembled WGS sequence"/>
</dbReference>
<evidence type="ECO:0000256" key="4">
    <source>
        <dbReference type="ARBA" id="ARBA00022857"/>
    </source>
</evidence>